<reference evidence="10 11" key="1">
    <citation type="submission" date="2020-06" db="EMBL/GenBank/DDBJ databases">
        <authorList>
            <person name="Li R."/>
            <person name="Bekaert M."/>
        </authorList>
    </citation>
    <scope>NUCLEOTIDE SEQUENCE [LARGE SCALE GENOMIC DNA]</scope>
    <source>
        <strain evidence="11">wild</strain>
    </source>
</reference>
<keyword evidence="3 10" id="KW-0489">Methyltransferase</keyword>
<protein>
    <recommendedName>
        <fullName evidence="5">phosphoethanolamine N-methyltransferase</fullName>
        <ecNumber evidence="5">2.1.1.103</ecNumber>
    </recommendedName>
</protein>
<dbReference type="EC" id="2.1.1.103" evidence="5"/>
<dbReference type="SUPFAM" id="SSF53335">
    <property type="entry name" value="S-adenosyl-L-methionine-dependent methyltransferases"/>
    <property type="match status" value="2"/>
</dbReference>
<dbReference type="InterPro" id="IPR013216">
    <property type="entry name" value="Methyltransf_11"/>
</dbReference>
<dbReference type="Gene3D" id="3.40.50.150">
    <property type="entry name" value="Vaccinia Virus protein VP39"/>
    <property type="match status" value="2"/>
</dbReference>
<dbReference type="GO" id="GO:0032259">
    <property type="term" value="P:methylation"/>
    <property type="evidence" value="ECO:0007669"/>
    <property type="project" value="UniProtKB-KW"/>
</dbReference>
<evidence type="ECO:0000259" key="9">
    <source>
        <dbReference type="Pfam" id="PF13847"/>
    </source>
</evidence>
<dbReference type="EMBL" id="CACVKT020007046">
    <property type="protein sequence ID" value="CAC5404883.1"/>
    <property type="molecule type" value="Genomic_DNA"/>
</dbReference>
<dbReference type="AlphaFoldDB" id="A0A6J8D844"/>
<evidence type="ECO:0000259" key="8">
    <source>
        <dbReference type="Pfam" id="PF08241"/>
    </source>
</evidence>
<evidence type="ECO:0000256" key="4">
    <source>
        <dbReference type="ARBA" id="ARBA00022679"/>
    </source>
</evidence>
<dbReference type="PANTHER" id="PTHR44307">
    <property type="entry name" value="PHOSPHOETHANOLAMINE METHYLTRANSFERASE"/>
    <property type="match status" value="1"/>
</dbReference>
<dbReference type="Pfam" id="PF08241">
    <property type="entry name" value="Methyltransf_11"/>
    <property type="match status" value="1"/>
</dbReference>
<evidence type="ECO:0000256" key="7">
    <source>
        <dbReference type="ARBA" id="ARBA00047841"/>
    </source>
</evidence>
<feature type="domain" description="Methyltransferase" evidence="9">
    <location>
        <begin position="281"/>
        <end position="399"/>
    </location>
</feature>
<evidence type="ECO:0000313" key="10">
    <source>
        <dbReference type="EMBL" id="CAC5404883.1"/>
    </source>
</evidence>
<organism evidence="10 11">
    <name type="scientific">Mytilus coruscus</name>
    <name type="common">Sea mussel</name>
    <dbReference type="NCBI Taxonomy" id="42192"/>
    <lineage>
        <taxon>Eukaryota</taxon>
        <taxon>Metazoa</taxon>
        <taxon>Spiralia</taxon>
        <taxon>Lophotrochozoa</taxon>
        <taxon>Mollusca</taxon>
        <taxon>Bivalvia</taxon>
        <taxon>Autobranchia</taxon>
        <taxon>Pteriomorphia</taxon>
        <taxon>Mytilida</taxon>
        <taxon>Mytiloidea</taxon>
        <taxon>Mytilidae</taxon>
        <taxon>Mytilinae</taxon>
        <taxon>Mytilus</taxon>
    </lineage>
</organism>
<evidence type="ECO:0000256" key="6">
    <source>
        <dbReference type="ARBA" id="ARBA00047619"/>
    </source>
</evidence>
<accession>A0A6J8D844</accession>
<evidence type="ECO:0000256" key="2">
    <source>
        <dbReference type="ARBA" id="ARBA00005189"/>
    </source>
</evidence>
<keyword evidence="4 10" id="KW-0808">Transferase</keyword>
<comment type="pathway">
    <text evidence="1">Phospholipid metabolism; phosphatidylcholine biosynthesis.</text>
</comment>
<comment type="catalytic activity">
    <reaction evidence="6">
        <text>N,N-dimethylethanolamine phosphate + S-adenosyl-L-methionine = phosphocholine + S-adenosyl-L-homocysteine + H(+)</text>
        <dbReference type="Rhea" id="RHEA:25325"/>
        <dbReference type="ChEBI" id="CHEBI:15378"/>
        <dbReference type="ChEBI" id="CHEBI:57856"/>
        <dbReference type="ChEBI" id="CHEBI:58641"/>
        <dbReference type="ChEBI" id="CHEBI:59789"/>
        <dbReference type="ChEBI" id="CHEBI:295975"/>
        <dbReference type="EC" id="2.1.1.103"/>
    </reaction>
    <physiologicalReaction direction="left-to-right" evidence="6">
        <dbReference type="Rhea" id="RHEA:25326"/>
    </physiologicalReaction>
</comment>
<keyword evidence="11" id="KW-1185">Reference proteome</keyword>
<proteinExistence type="predicted"/>
<dbReference type="InterPro" id="IPR029063">
    <property type="entry name" value="SAM-dependent_MTases_sf"/>
</dbReference>
<comment type="pathway">
    <text evidence="2">Lipid metabolism.</text>
</comment>
<dbReference type="Proteomes" id="UP000507470">
    <property type="component" value="Unassembled WGS sequence"/>
</dbReference>
<feature type="domain" description="Methyltransferase type 11" evidence="8">
    <location>
        <begin position="56"/>
        <end position="151"/>
    </location>
</feature>
<evidence type="ECO:0000256" key="1">
    <source>
        <dbReference type="ARBA" id="ARBA00004969"/>
    </source>
</evidence>
<dbReference type="OrthoDB" id="8300214at2759"/>
<evidence type="ECO:0000256" key="5">
    <source>
        <dbReference type="ARBA" id="ARBA00035674"/>
    </source>
</evidence>
<dbReference type="Pfam" id="PF13847">
    <property type="entry name" value="Methyltransf_31"/>
    <property type="match status" value="1"/>
</dbReference>
<evidence type="ECO:0000256" key="3">
    <source>
        <dbReference type="ARBA" id="ARBA00022603"/>
    </source>
</evidence>
<name>A0A6J8D844_MYTCO</name>
<dbReference type="PANTHER" id="PTHR44307:SF2">
    <property type="entry name" value="PHOSPHOETHANOLAMINE METHYLTRANSFERASE ISOFORM X1"/>
    <property type="match status" value="1"/>
</dbReference>
<gene>
    <name evidence="10" type="ORF">MCOR_38622</name>
</gene>
<dbReference type="InterPro" id="IPR025714">
    <property type="entry name" value="Methyltranfer_dom"/>
</dbReference>
<evidence type="ECO:0000313" key="11">
    <source>
        <dbReference type="Proteomes" id="UP000507470"/>
    </source>
</evidence>
<sequence>MNLFPRNAMTKYWEEHSQDATLEEMMLDSSARDLCKDEEPEILSYLPNLKSKDVVELGAGIGRYTAIFAEKSKSVIAVDFMQKFLNKNMENNCKLNNIDYMCSDVTKLQLLEQSTDLVFSNWLLMYLEDEEIQDLLRKSLNWLREDGYFFCRESCFHQSGDKPRDQNPTNYRDPALYEAIFNSVTMPSDEEGKVYGLDLVFRKPLTSYVKHKKNNNQVVWLVQKVKREEDTHGFVTFREFLDNQQYSMNGVLRYERIFGHTYISTGGYETTKEFVSRLNLKPGQKVLDVGCGIGGSAFYMAKEFGVKVVGIDLSSNMINLALKRREEVGVSVEQVEFEVADATKREYPPHSFDVVYSRDTILHINDKPGLFKRLFKVLKPGGIIFISDYCCSEGEHTEAFKAYVKQRGYNLLSPKSYGKVLEDVGFTQVKADDSTDLFVESLKKELVKFDTIKDDFVKEFSLEDYEYLVQGWNDKLVRTSQGDQRWGVLYGVKPTKGSLDI</sequence>
<comment type="catalytic activity">
    <reaction evidence="7">
        <text>N-methylethanolamine phosphate + S-adenosyl-L-methionine = N,N-dimethylethanolamine phosphate + S-adenosyl-L-homocysteine + H(+)</text>
        <dbReference type="Rhea" id="RHEA:25321"/>
        <dbReference type="ChEBI" id="CHEBI:15378"/>
        <dbReference type="ChEBI" id="CHEBI:57781"/>
        <dbReference type="ChEBI" id="CHEBI:57856"/>
        <dbReference type="ChEBI" id="CHEBI:58641"/>
        <dbReference type="ChEBI" id="CHEBI:59789"/>
        <dbReference type="EC" id="2.1.1.103"/>
    </reaction>
    <physiologicalReaction direction="left-to-right" evidence="7">
        <dbReference type="Rhea" id="RHEA:25322"/>
    </physiologicalReaction>
</comment>
<dbReference type="GO" id="GO:0000234">
    <property type="term" value="F:phosphoethanolamine N-methyltransferase activity"/>
    <property type="evidence" value="ECO:0007669"/>
    <property type="project" value="UniProtKB-EC"/>
</dbReference>
<dbReference type="CDD" id="cd02440">
    <property type="entry name" value="AdoMet_MTases"/>
    <property type="match status" value="2"/>
</dbReference>